<evidence type="ECO:0008006" key="8">
    <source>
        <dbReference type="Google" id="ProtNLM"/>
    </source>
</evidence>
<evidence type="ECO:0000313" key="6">
    <source>
        <dbReference type="EMBL" id="WVZ78428.1"/>
    </source>
</evidence>
<sequence length="334" mass="35117">MAALLLLFITTTQLLLSTPVSSCSPPPSSPLNNNAYCDWCPRPSTASLLPPADDLINGDYGGACGYGATVATTTELSGGGGGLIAVAAGAEFFRDGAGCGDCYQLRCRDRRVCGGVKVVVADAANRTGFLLPMEAFAAMARRRISISSSSDDQPMPGGGLDNNNNVLLQVDFRRVPCEYKRDLAVQVVDPRGSRIEPGRARRRRQLAIRFLYQGGQTDIASVEIAQQQAAVAGSGGGATPPTSWQPLSKARVGGAGVLWRSGSAPPPGPLLLRLVVTAGLGGKWLRAERAVLPADWRPGEVHDTGIRVSDVALRTCARACRATARDGSSEEELR</sequence>
<dbReference type="EMBL" id="CP144750">
    <property type="protein sequence ID" value="WVZ78428.1"/>
    <property type="molecule type" value="Genomic_DNA"/>
</dbReference>
<keyword evidence="3" id="KW-0732">Signal</keyword>
<dbReference type="SUPFAM" id="SSF49590">
    <property type="entry name" value="PHL pollen allergen"/>
    <property type="match status" value="1"/>
</dbReference>
<dbReference type="PANTHER" id="PTHR31692:SF25">
    <property type="entry name" value="EXPANSIN-LIKE A4"/>
    <property type="match status" value="1"/>
</dbReference>
<feature type="domain" description="Expansin-like EG45" evidence="4">
    <location>
        <begin position="61"/>
        <end position="182"/>
    </location>
</feature>
<dbReference type="InterPro" id="IPR007112">
    <property type="entry name" value="Expansin/allergen_DPBB_dom"/>
</dbReference>
<comment type="subcellular location">
    <subcellularLocation>
        <location evidence="1">Secreted</location>
    </subcellularLocation>
</comment>
<evidence type="ECO:0000259" key="5">
    <source>
        <dbReference type="PROSITE" id="PS50843"/>
    </source>
</evidence>
<organism evidence="6 7">
    <name type="scientific">Paspalum notatum var. saurae</name>
    <dbReference type="NCBI Taxonomy" id="547442"/>
    <lineage>
        <taxon>Eukaryota</taxon>
        <taxon>Viridiplantae</taxon>
        <taxon>Streptophyta</taxon>
        <taxon>Embryophyta</taxon>
        <taxon>Tracheophyta</taxon>
        <taxon>Spermatophyta</taxon>
        <taxon>Magnoliopsida</taxon>
        <taxon>Liliopsida</taxon>
        <taxon>Poales</taxon>
        <taxon>Poaceae</taxon>
        <taxon>PACMAD clade</taxon>
        <taxon>Panicoideae</taxon>
        <taxon>Andropogonodae</taxon>
        <taxon>Paspaleae</taxon>
        <taxon>Paspalinae</taxon>
        <taxon>Paspalum</taxon>
    </lineage>
</organism>
<dbReference type="Gene3D" id="2.60.40.760">
    <property type="entry name" value="Expansin, cellulose-binding-like domain"/>
    <property type="match status" value="1"/>
</dbReference>
<dbReference type="PANTHER" id="PTHR31692">
    <property type="entry name" value="EXPANSIN-B3"/>
    <property type="match status" value="1"/>
</dbReference>
<evidence type="ECO:0000256" key="1">
    <source>
        <dbReference type="ARBA" id="ARBA00004613"/>
    </source>
</evidence>
<feature type="domain" description="Expansin-like CBD" evidence="5">
    <location>
        <begin position="204"/>
        <end position="304"/>
    </location>
</feature>
<dbReference type="PROSITE" id="PS50843">
    <property type="entry name" value="EXPANSIN_CBD"/>
    <property type="match status" value="1"/>
</dbReference>
<feature type="signal peptide" evidence="3">
    <location>
        <begin position="1"/>
        <end position="17"/>
    </location>
</feature>
<keyword evidence="2" id="KW-0964">Secreted</keyword>
<evidence type="ECO:0000256" key="3">
    <source>
        <dbReference type="SAM" id="SignalP"/>
    </source>
</evidence>
<dbReference type="Proteomes" id="UP001341281">
    <property type="component" value="Chromosome 06"/>
</dbReference>
<evidence type="ECO:0000313" key="7">
    <source>
        <dbReference type="Proteomes" id="UP001341281"/>
    </source>
</evidence>
<dbReference type="InterPro" id="IPR036749">
    <property type="entry name" value="Expansin_CBD_sf"/>
</dbReference>
<dbReference type="InterPro" id="IPR007117">
    <property type="entry name" value="Expansin_CBD"/>
</dbReference>
<accession>A0AAQ3TRR2</accession>
<dbReference type="Gene3D" id="2.40.40.10">
    <property type="entry name" value="RlpA-like domain"/>
    <property type="match status" value="1"/>
</dbReference>
<evidence type="ECO:0000256" key="2">
    <source>
        <dbReference type="ARBA" id="ARBA00022525"/>
    </source>
</evidence>
<dbReference type="AlphaFoldDB" id="A0AAQ3TRR2"/>
<protein>
    <recommendedName>
        <fullName evidence="8">Expansin-like EG45 domain-containing protein</fullName>
    </recommendedName>
</protein>
<proteinExistence type="predicted"/>
<dbReference type="Pfam" id="PF01357">
    <property type="entry name" value="Expansin_C"/>
    <property type="match status" value="1"/>
</dbReference>
<dbReference type="PROSITE" id="PS50842">
    <property type="entry name" value="EXPANSIN_EG45"/>
    <property type="match status" value="1"/>
</dbReference>
<gene>
    <name evidence="6" type="ORF">U9M48_026140</name>
</gene>
<dbReference type="SUPFAM" id="SSF50685">
    <property type="entry name" value="Barwin-like endoglucanases"/>
    <property type="match status" value="1"/>
</dbReference>
<feature type="chain" id="PRO_5043020102" description="Expansin-like EG45 domain-containing protein" evidence="3">
    <location>
        <begin position="18"/>
        <end position="334"/>
    </location>
</feature>
<dbReference type="GO" id="GO:0005576">
    <property type="term" value="C:extracellular region"/>
    <property type="evidence" value="ECO:0007669"/>
    <property type="project" value="UniProtKB-SubCell"/>
</dbReference>
<reference evidence="6 7" key="1">
    <citation type="submission" date="2024-02" db="EMBL/GenBank/DDBJ databases">
        <title>High-quality chromosome-scale genome assembly of Pensacola bahiagrass (Paspalum notatum Flugge var. saurae).</title>
        <authorList>
            <person name="Vega J.M."/>
            <person name="Podio M."/>
            <person name="Orjuela J."/>
            <person name="Siena L.A."/>
            <person name="Pessino S.C."/>
            <person name="Combes M.C."/>
            <person name="Mariac C."/>
            <person name="Albertini E."/>
            <person name="Pupilli F."/>
            <person name="Ortiz J.P.A."/>
            <person name="Leblanc O."/>
        </authorList>
    </citation>
    <scope>NUCLEOTIDE SEQUENCE [LARGE SCALE GENOMIC DNA]</scope>
    <source>
        <strain evidence="6">R1</strain>
        <tissue evidence="6">Leaf</tissue>
    </source>
</reference>
<evidence type="ECO:0000259" key="4">
    <source>
        <dbReference type="PROSITE" id="PS50842"/>
    </source>
</evidence>
<name>A0AAQ3TRR2_PASNO</name>
<keyword evidence="7" id="KW-1185">Reference proteome</keyword>
<dbReference type="InterPro" id="IPR036908">
    <property type="entry name" value="RlpA-like_sf"/>
</dbReference>